<organism evidence="1 2">
    <name type="scientific">Pistacia atlantica</name>
    <dbReference type="NCBI Taxonomy" id="434234"/>
    <lineage>
        <taxon>Eukaryota</taxon>
        <taxon>Viridiplantae</taxon>
        <taxon>Streptophyta</taxon>
        <taxon>Embryophyta</taxon>
        <taxon>Tracheophyta</taxon>
        <taxon>Spermatophyta</taxon>
        <taxon>Magnoliopsida</taxon>
        <taxon>eudicotyledons</taxon>
        <taxon>Gunneridae</taxon>
        <taxon>Pentapetalae</taxon>
        <taxon>rosids</taxon>
        <taxon>malvids</taxon>
        <taxon>Sapindales</taxon>
        <taxon>Anacardiaceae</taxon>
        <taxon>Pistacia</taxon>
    </lineage>
</organism>
<evidence type="ECO:0000313" key="1">
    <source>
        <dbReference type="EMBL" id="KAJ0093673.1"/>
    </source>
</evidence>
<evidence type="ECO:0000313" key="2">
    <source>
        <dbReference type="Proteomes" id="UP001164250"/>
    </source>
</evidence>
<name>A0ACC1B405_9ROSI</name>
<comment type="caution">
    <text evidence="1">The sequence shown here is derived from an EMBL/GenBank/DDBJ whole genome shotgun (WGS) entry which is preliminary data.</text>
</comment>
<dbReference type="Proteomes" id="UP001164250">
    <property type="component" value="Chromosome 7"/>
</dbReference>
<accession>A0ACC1B405</accession>
<gene>
    <name evidence="1" type="ORF">Patl1_26365</name>
</gene>
<keyword evidence="2" id="KW-1185">Reference proteome</keyword>
<reference evidence="2" key="1">
    <citation type="journal article" date="2023" name="G3 (Bethesda)">
        <title>Genome assembly and association tests identify interacting loci associated with vigor, precocity, and sex in interspecific pistachio rootstocks.</title>
        <authorList>
            <person name="Palmer W."/>
            <person name="Jacygrad E."/>
            <person name="Sagayaradj S."/>
            <person name="Cavanaugh K."/>
            <person name="Han R."/>
            <person name="Bertier L."/>
            <person name="Beede B."/>
            <person name="Kafkas S."/>
            <person name="Golino D."/>
            <person name="Preece J."/>
            <person name="Michelmore R."/>
        </authorList>
    </citation>
    <scope>NUCLEOTIDE SEQUENCE [LARGE SCALE GENOMIC DNA]</scope>
</reference>
<sequence length="118" mass="13312">MMNHHPLAFPLHVIGNLPPSFGLSAACDWQSRSSATSLDLNEMVGSTVIDIIESHSERLKLCNYKNKYGDEKEVEELNPSTSQPTGFALFDLNEFPIDDNDDDDDDDDEPQPKRLKEF</sequence>
<dbReference type="EMBL" id="CM047903">
    <property type="protein sequence ID" value="KAJ0093673.1"/>
    <property type="molecule type" value="Genomic_DNA"/>
</dbReference>
<proteinExistence type="predicted"/>
<protein>
    <submittedName>
        <fullName evidence="1">Uncharacterized protein</fullName>
    </submittedName>
</protein>